<proteinExistence type="predicted"/>
<dbReference type="InterPro" id="IPR002471">
    <property type="entry name" value="Pept_S9_AS"/>
</dbReference>
<dbReference type="InterPro" id="IPR029058">
    <property type="entry name" value="AB_hydrolase_fold"/>
</dbReference>
<dbReference type="GO" id="GO:0052689">
    <property type="term" value="F:carboxylic ester hydrolase activity"/>
    <property type="evidence" value="ECO:0007669"/>
    <property type="project" value="TreeGrafter"/>
</dbReference>
<accession>A0A1I7IL78</accession>
<dbReference type="SUPFAM" id="SSF53474">
    <property type="entry name" value="alpha/beta-Hydrolases"/>
    <property type="match status" value="1"/>
</dbReference>
<protein>
    <recommendedName>
        <fullName evidence="2">Serine aminopeptidase S33 domain-containing protein</fullName>
    </recommendedName>
</protein>
<dbReference type="GO" id="GO:0006508">
    <property type="term" value="P:proteolysis"/>
    <property type="evidence" value="ECO:0007669"/>
    <property type="project" value="InterPro"/>
</dbReference>
<dbReference type="GO" id="GO:0004252">
    <property type="term" value="F:serine-type endopeptidase activity"/>
    <property type="evidence" value="ECO:0007669"/>
    <property type="project" value="InterPro"/>
</dbReference>
<dbReference type="RefSeq" id="WP_177307122.1">
    <property type="nucleotide sequence ID" value="NZ_FPBO01000008.1"/>
</dbReference>
<dbReference type="EMBL" id="FPBO01000008">
    <property type="protein sequence ID" value="SFU73656.1"/>
    <property type="molecule type" value="Genomic_DNA"/>
</dbReference>
<evidence type="ECO:0000256" key="1">
    <source>
        <dbReference type="ARBA" id="ARBA00022801"/>
    </source>
</evidence>
<evidence type="ECO:0000313" key="4">
    <source>
        <dbReference type="Proteomes" id="UP000199391"/>
    </source>
</evidence>
<dbReference type="Proteomes" id="UP000199391">
    <property type="component" value="Unassembled WGS sequence"/>
</dbReference>
<feature type="domain" description="Serine aminopeptidase S33" evidence="2">
    <location>
        <begin position="57"/>
        <end position="194"/>
    </location>
</feature>
<evidence type="ECO:0000259" key="2">
    <source>
        <dbReference type="Pfam" id="PF12146"/>
    </source>
</evidence>
<dbReference type="PROSITE" id="PS00708">
    <property type="entry name" value="PRO_ENDOPEP_SER"/>
    <property type="match status" value="1"/>
</dbReference>
<keyword evidence="1" id="KW-0378">Hydrolase</keyword>
<name>A0A1I7IL78_9BURK</name>
<dbReference type="STRING" id="1035707.SAMN05216552_1008114"/>
<dbReference type="PANTHER" id="PTHR43265:SF1">
    <property type="entry name" value="ESTERASE ESTD"/>
    <property type="match status" value="1"/>
</dbReference>
<gene>
    <name evidence="3" type="ORF">SAMN05216552_1008114</name>
</gene>
<dbReference type="Gene3D" id="3.40.50.1820">
    <property type="entry name" value="alpha/beta hydrolase"/>
    <property type="match status" value="1"/>
</dbReference>
<organism evidence="3 4">
    <name type="scientific">Pseudoduganella namucuonensis</name>
    <dbReference type="NCBI Taxonomy" id="1035707"/>
    <lineage>
        <taxon>Bacteria</taxon>
        <taxon>Pseudomonadati</taxon>
        <taxon>Pseudomonadota</taxon>
        <taxon>Betaproteobacteria</taxon>
        <taxon>Burkholderiales</taxon>
        <taxon>Oxalobacteraceae</taxon>
        <taxon>Telluria group</taxon>
        <taxon>Pseudoduganella</taxon>
    </lineage>
</organism>
<reference evidence="4" key="1">
    <citation type="submission" date="2016-10" db="EMBL/GenBank/DDBJ databases">
        <authorList>
            <person name="Varghese N."/>
            <person name="Submissions S."/>
        </authorList>
    </citation>
    <scope>NUCLEOTIDE SEQUENCE [LARGE SCALE GENOMIC DNA]</scope>
    <source>
        <strain evidence="4">CGMCC 1.11014</strain>
    </source>
</reference>
<dbReference type="AlphaFoldDB" id="A0A1I7IL78"/>
<dbReference type="InterPro" id="IPR053145">
    <property type="entry name" value="AB_hydrolase_Est10"/>
</dbReference>
<sequence>MSLIKKEVSFDNPSAAIKLAATLSLPEGKGPFPAVVLISGTGRNTRDEEVDGHQCFLVIADALNRRGIAVLRYDKRGVGGSSGGYLGATTADFASDANAAVNFLKTDARIDARRIGVVGHSEGGIIAPAVAAENKHVAFFVMIASPGIRGDKLFVLQSAMTAQVYGVPADIIARRKLFDQRLYDAIISAPTGEAAREQAEALVARGVADKVIDANDAETLPMSLTSAWQRHFLAYDPAIALRKLNVPVLALNGSLDVQVPATENLAAIRTALRDNKDATVLDDETMAPGALKIITDWVAAHCMRIPRNQAD</sequence>
<keyword evidence="4" id="KW-1185">Reference proteome</keyword>
<dbReference type="Pfam" id="PF12146">
    <property type="entry name" value="Hydrolase_4"/>
    <property type="match status" value="1"/>
</dbReference>
<evidence type="ECO:0000313" key="3">
    <source>
        <dbReference type="EMBL" id="SFU73656.1"/>
    </source>
</evidence>
<dbReference type="InterPro" id="IPR022742">
    <property type="entry name" value="Hydrolase_4"/>
</dbReference>
<dbReference type="PANTHER" id="PTHR43265">
    <property type="entry name" value="ESTERASE ESTD"/>
    <property type="match status" value="1"/>
</dbReference>